<dbReference type="EMBL" id="CM045766">
    <property type="protein sequence ID" value="KAI8002078.1"/>
    <property type="molecule type" value="Genomic_DNA"/>
</dbReference>
<protein>
    <submittedName>
        <fullName evidence="1">Golgin candidate 5</fullName>
    </submittedName>
</protein>
<reference evidence="1 2" key="1">
    <citation type="journal article" date="2022" name="Plant J.">
        <title>Chromosome-level genome of Camellia lanceoleosa provides a valuable resource for understanding genome evolution and self-incompatibility.</title>
        <authorList>
            <person name="Gong W."/>
            <person name="Xiao S."/>
            <person name="Wang L."/>
            <person name="Liao Z."/>
            <person name="Chang Y."/>
            <person name="Mo W."/>
            <person name="Hu G."/>
            <person name="Li W."/>
            <person name="Zhao G."/>
            <person name="Zhu H."/>
            <person name="Hu X."/>
            <person name="Ji K."/>
            <person name="Xiang X."/>
            <person name="Song Q."/>
            <person name="Yuan D."/>
            <person name="Jin S."/>
            <person name="Zhang L."/>
        </authorList>
    </citation>
    <scope>NUCLEOTIDE SEQUENCE [LARGE SCALE GENOMIC DNA]</scope>
    <source>
        <strain evidence="1">SQ_2022a</strain>
    </source>
</reference>
<gene>
    <name evidence="1" type="ORF">LOK49_LG08G03316</name>
</gene>
<evidence type="ECO:0000313" key="2">
    <source>
        <dbReference type="Proteomes" id="UP001060215"/>
    </source>
</evidence>
<dbReference type="Proteomes" id="UP001060215">
    <property type="component" value="Chromosome 9"/>
</dbReference>
<proteinExistence type="predicted"/>
<comment type="caution">
    <text evidence="1">The sequence shown here is derived from an EMBL/GenBank/DDBJ whole genome shotgun (WGS) entry which is preliminary data.</text>
</comment>
<keyword evidence="2" id="KW-1185">Reference proteome</keyword>
<sequence>MAWFGGKVSLGNFADLPGAVNKISESVKNIEKNFDSALGFEEKSDSSTSEGVLFYDVTLLFCIICFV</sequence>
<accession>A0ACC0GNA7</accession>
<name>A0ACC0GNA7_9ERIC</name>
<organism evidence="1 2">
    <name type="scientific">Camellia lanceoleosa</name>
    <dbReference type="NCBI Taxonomy" id="1840588"/>
    <lineage>
        <taxon>Eukaryota</taxon>
        <taxon>Viridiplantae</taxon>
        <taxon>Streptophyta</taxon>
        <taxon>Embryophyta</taxon>
        <taxon>Tracheophyta</taxon>
        <taxon>Spermatophyta</taxon>
        <taxon>Magnoliopsida</taxon>
        <taxon>eudicotyledons</taxon>
        <taxon>Gunneridae</taxon>
        <taxon>Pentapetalae</taxon>
        <taxon>asterids</taxon>
        <taxon>Ericales</taxon>
        <taxon>Theaceae</taxon>
        <taxon>Camellia</taxon>
    </lineage>
</organism>
<evidence type="ECO:0000313" key="1">
    <source>
        <dbReference type="EMBL" id="KAI8002078.1"/>
    </source>
</evidence>